<dbReference type="OrthoDB" id="5353310at2759"/>
<evidence type="ECO:0000313" key="3">
    <source>
        <dbReference type="EMBL" id="KAF2274332.1"/>
    </source>
</evidence>
<dbReference type="RefSeq" id="XP_033651871.1">
    <property type="nucleotide sequence ID" value="XM_033798801.1"/>
</dbReference>
<keyword evidence="4" id="KW-1185">Reference proteome</keyword>
<keyword evidence="2" id="KW-0472">Membrane</keyword>
<evidence type="ECO:0000313" key="4">
    <source>
        <dbReference type="Proteomes" id="UP000800097"/>
    </source>
</evidence>
<accession>A0A6A6JD23</accession>
<evidence type="ECO:0000256" key="2">
    <source>
        <dbReference type="SAM" id="Phobius"/>
    </source>
</evidence>
<evidence type="ECO:0000256" key="1">
    <source>
        <dbReference type="SAM" id="MobiDB-lite"/>
    </source>
</evidence>
<organism evidence="3 4">
    <name type="scientific">Westerdykella ornata</name>
    <dbReference type="NCBI Taxonomy" id="318751"/>
    <lineage>
        <taxon>Eukaryota</taxon>
        <taxon>Fungi</taxon>
        <taxon>Dikarya</taxon>
        <taxon>Ascomycota</taxon>
        <taxon>Pezizomycotina</taxon>
        <taxon>Dothideomycetes</taxon>
        <taxon>Pleosporomycetidae</taxon>
        <taxon>Pleosporales</taxon>
        <taxon>Sporormiaceae</taxon>
        <taxon>Westerdykella</taxon>
    </lineage>
</organism>
<keyword evidence="2" id="KW-1133">Transmembrane helix</keyword>
<feature type="transmembrane region" description="Helical" evidence="2">
    <location>
        <begin position="57"/>
        <end position="80"/>
    </location>
</feature>
<feature type="compositionally biased region" description="Basic and acidic residues" evidence="1">
    <location>
        <begin position="34"/>
        <end position="49"/>
    </location>
</feature>
<dbReference type="EMBL" id="ML986503">
    <property type="protein sequence ID" value="KAF2274332.1"/>
    <property type="molecule type" value="Genomic_DNA"/>
</dbReference>
<dbReference type="Proteomes" id="UP000800097">
    <property type="component" value="Unassembled WGS sequence"/>
</dbReference>
<dbReference type="AlphaFoldDB" id="A0A6A6JD23"/>
<gene>
    <name evidence="3" type="ORF">EI97DRAFT_435168</name>
</gene>
<reference evidence="3" key="1">
    <citation type="journal article" date="2020" name="Stud. Mycol.">
        <title>101 Dothideomycetes genomes: a test case for predicting lifestyles and emergence of pathogens.</title>
        <authorList>
            <person name="Haridas S."/>
            <person name="Albert R."/>
            <person name="Binder M."/>
            <person name="Bloem J."/>
            <person name="Labutti K."/>
            <person name="Salamov A."/>
            <person name="Andreopoulos B."/>
            <person name="Baker S."/>
            <person name="Barry K."/>
            <person name="Bills G."/>
            <person name="Bluhm B."/>
            <person name="Cannon C."/>
            <person name="Castanera R."/>
            <person name="Culley D."/>
            <person name="Daum C."/>
            <person name="Ezra D."/>
            <person name="Gonzalez J."/>
            <person name="Henrissat B."/>
            <person name="Kuo A."/>
            <person name="Liang C."/>
            <person name="Lipzen A."/>
            <person name="Lutzoni F."/>
            <person name="Magnuson J."/>
            <person name="Mondo S."/>
            <person name="Nolan M."/>
            <person name="Ohm R."/>
            <person name="Pangilinan J."/>
            <person name="Park H.-J."/>
            <person name="Ramirez L."/>
            <person name="Alfaro M."/>
            <person name="Sun H."/>
            <person name="Tritt A."/>
            <person name="Yoshinaga Y."/>
            <person name="Zwiers L.-H."/>
            <person name="Turgeon B."/>
            <person name="Goodwin S."/>
            <person name="Spatafora J."/>
            <person name="Crous P."/>
            <person name="Grigoriev I."/>
        </authorList>
    </citation>
    <scope>NUCLEOTIDE SEQUENCE</scope>
    <source>
        <strain evidence="3">CBS 379.55</strain>
    </source>
</reference>
<dbReference type="GeneID" id="54551976"/>
<proteinExistence type="predicted"/>
<feature type="non-terminal residue" evidence="3">
    <location>
        <position position="85"/>
    </location>
</feature>
<name>A0A6A6JD23_WESOR</name>
<sequence length="85" mass="9803">MSVRDPAFWRRFSVAVHQDEEAQLRAQAGSDSSARPELKHSESWLEEQRRKKSKRTCMCWGFWLVFAALVAGIVVAVLLLRRKGM</sequence>
<protein>
    <submittedName>
        <fullName evidence="3">Uncharacterized protein</fullName>
    </submittedName>
</protein>
<keyword evidence="2" id="KW-0812">Transmembrane</keyword>
<feature type="region of interest" description="Disordered" evidence="1">
    <location>
        <begin position="24"/>
        <end position="53"/>
    </location>
</feature>